<dbReference type="Proteomes" id="UP000032522">
    <property type="component" value="Unassembled WGS sequence"/>
</dbReference>
<accession>A0A0D8BV52</accession>
<dbReference type="PATRIC" id="fig|1462.6.peg.3609"/>
<name>A0A0D8BV52_GEOKU</name>
<organism evidence="1 2">
    <name type="scientific">Geobacillus kaustophilus</name>
    <dbReference type="NCBI Taxonomy" id="1462"/>
    <lineage>
        <taxon>Bacteria</taxon>
        <taxon>Bacillati</taxon>
        <taxon>Bacillota</taxon>
        <taxon>Bacilli</taxon>
        <taxon>Bacillales</taxon>
        <taxon>Anoxybacillaceae</taxon>
        <taxon>Geobacillus</taxon>
        <taxon>Geobacillus thermoleovorans group</taxon>
    </lineage>
</organism>
<reference evidence="1 2" key="1">
    <citation type="submission" date="2015-01" db="EMBL/GenBank/DDBJ databases">
        <authorList>
            <person name="Filippidou S."/>
            <person name="Jeanneret N."/>
            <person name="Russel-Delif L."/>
            <person name="Junier T."/>
            <person name="Wunderlin T."/>
            <person name="Molina V."/>
            <person name="Johnson S.L."/>
            <person name="Davenport K.W."/>
            <person name="Chain P.S."/>
            <person name="Dorador C."/>
            <person name="Junier P."/>
        </authorList>
    </citation>
    <scope>NUCLEOTIDE SEQUENCE [LARGE SCALE GENOMIC DNA]</scope>
    <source>
        <strain evidence="1 2">Et7/4</strain>
    </source>
</reference>
<sequence length="58" mass="6389">MKVLEYPFAVAPIFHLIANKSMEAGLHLCDGNAKQTVQLFMNDTASEKGKKRIGAIQL</sequence>
<evidence type="ECO:0000313" key="1">
    <source>
        <dbReference type="EMBL" id="KJE27252.1"/>
    </source>
</evidence>
<gene>
    <name evidence="1" type="ORF">LG52_3281</name>
</gene>
<proteinExistence type="predicted"/>
<comment type="caution">
    <text evidence="1">The sequence shown here is derived from an EMBL/GenBank/DDBJ whole genome shotgun (WGS) entry which is preliminary data.</text>
</comment>
<evidence type="ECO:0000313" key="2">
    <source>
        <dbReference type="Proteomes" id="UP000032522"/>
    </source>
</evidence>
<dbReference type="EMBL" id="JYBP01000003">
    <property type="protein sequence ID" value="KJE27252.1"/>
    <property type="molecule type" value="Genomic_DNA"/>
</dbReference>
<dbReference type="AlphaFoldDB" id="A0A0D8BV52"/>
<dbReference type="RefSeq" id="WP_231578548.1">
    <property type="nucleotide sequence ID" value="NZ_JYBP01000003.1"/>
</dbReference>
<protein>
    <submittedName>
        <fullName evidence="1">Uncharacterized protein</fullName>
    </submittedName>
</protein>